<dbReference type="PANTHER" id="PTHR39639">
    <property type="entry name" value="CHROMOSOME 16, WHOLE GENOME SHOTGUN SEQUENCE"/>
    <property type="match status" value="1"/>
</dbReference>
<dbReference type="EMBL" id="FOFJ01000008">
    <property type="protein sequence ID" value="SEQ24592.1"/>
    <property type="molecule type" value="Genomic_DNA"/>
</dbReference>
<dbReference type="AlphaFoldDB" id="A0A1H9EG87"/>
<dbReference type="InterPro" id="IPR004919">
    <property type="entry name" value="GmrSD_N"/>
</dbReference>
<dbReference type="PANTHER" id="PTHR39639:SF1">
    <property type="entry name" value="DUF262 DOMAIN-CONTAINING PROTEIN"/>
    <property type="match status" value="1"/>
</dbReference>
<evidence type="ECO:0000313" key="3">
    <source>
        <dbReference type="Proteomes" id="UP000199267"/>
    </source>
</evidence>
<evidence type="ECO:0000259" key="1">
    <source>
        <dbReference type="Pfam" id="PF03235"/>
    </source>
</evidence>
<reference evidence="2 3" key="1">
    <citation type="submission" date="2016-10" db="EMBL/GenBank/DDBJ databases">
        <authorList>
            <person name="de Groot N.N."/>
        </authorList>
    </citation>
    <scope>NUCLEOTIDE SEQUENCE [LARGE SCALE GENOMIC DNA]</scope>
    <source>
        <strain evidence="2 3">DSM 378</strain>
    </source>
</reference>
<feature type="domain" description="GmrSD restriction endonucleases N-terminal" evidence="1">
    <location>
        <begin position="38"/>
        <end position="199"/>
    </location>
</feature>
<gene>
    <name evidence="2" type="ORF">SAMN04244573_01266</name>
</gene>
<protein>
    <recommendedName>
        <fullName evidence="1">GmrSD restriction endonucleases N-terminal domain-containing protein</fullName>
    </recommendedName>
</protein>
<organism evidence="2 3">
    <name type="scientific">Azotobacter beijerinckii</name>
    <dbReference type="NCBI Taxonomy" id="170623"/>
    <lineage>
        <taxon>Bacteria</taxon>
        <taxon>Pseudomonadati</taxon>
        <taxon>Pseudomonadota</taxon>
        <taxon>Gammaproteobacteria</taxon>
        <taxon>Pseudomonadales</taxon>
        <taxon>Pseudomonadaceae</taxon>
        <taxon>Azotobacter</taxon>
    </lineage>
</organism>
<name>A0A1H9EG87_9GAMM</name>
<evidence type="ECO:0000313" key="2">
    <source>
        <dbReference type="EMBL" id="SEQ24592.1"/>
    </source>
</evidence>
<accession>A0A1H9EG87</accession>
<dbReference type="Pfam" id="PF03235">
    <property type="entry name" value="GmrSD_N"/>
    <property type="match status" value="1"/>
</dbReference>
<dbReference type="RefSeq" id="WP_090620429.1">
    <property type="nucleotide sequence ID" value="NZ_FOFJ01000008.1"/>
</dbReference>
<sequence>MMATDYNEGLEELESEELDLESTPATYEVITYPADFTLEGLVSKYRKGSMTVPGFQRNYVWNIKQASRLIESFLLGLPVPAIFLFTDEVNNEQLVIDGQQRLMSVVYFFDGYFGEADKGGRKKVFRLTGLNENSPYHNKTYAELEDSNQAAFNKLNDSVLRAFVVKQITPNGNTSVYHIFERLNTGGTQLVGQEIRNCVYHGEFNDLLCDLNKYENWRRIFGNSYPHKRQKDVELILRFFAFYENGDNYERPIKDFMSNFMRENQHMDIEKQERFKLLFKSTCDQVVALLGEKPFHIWSGLNVAVFDSTLTALAKNGFPDDLKARFDKLKKDDAFVKGVRGATADESIVELRMSLARQYLIR</sequence>
<dbReference type="Proteomes" id="UP000199267">
    <property type="component" value="Unassembled WGS sequence"/>
</dbReference>
<proteinExistence type="predicted"/>